<dbReference type="Gene3D" id="2.60.40.3330">
    <property type="match status" value="1"/>
</dbReference>
<gene>
    <name evidence="1" type="primary">WBGene00278522</name>
</gene>
<keyword evidence="2" id="KW-1185">Reference proteome</keyword>
<reference evidence="2" key="1">
    <citation type="journal article" date="2008" name="Nat. Genet.">
        <title>The Pristionchus pacificus genome provides a unique perspective on nematode lifestyle and parasitism.</title>
        <authorList>
            <person name="Dieterich C."/>
            <person name="Clifton S.W."/>
            <person name="Schuster L.N."/>
            <person name="Chinwalla A."/>
            <person name="Delehaunty K."/>
            <person name="Dinkelacker I."/>
            <person name="Fulton L."/>
            <person name="Fulton R."/>
            <person name="Godfrey J."/>
            <person name="Minx P."/>
            <person name="Mitreva M."/>
            <person name="Roeseler W."/>
            <person name="Tian H."/>
            <person name="Witte H."/>
            <person name="Yang S.P."/>
            <person name="Wilson R.K."/>
            <person name="Sommer R.J."/>
        </authorList>
    </citation>
    <scope>NUCLEOTIDE SEQUENCE [LARGE SCALE GENOMIC DNA]</scope>
    <source>
        <strain evidence="2">PS312</strain>
    </source>
</reference>
<accession>A0A2A6C541</accession>
<reference evidence="1" key="2">
    <citation type="submission" date="2022-06" db="UniProtKB">
        <authorList>
            <consortium name="EnsemblMetazoa"/>
        </authorList>
    </citation>
    <scope>IDENTIFICATION</scope>
    <source>
        <strain evidence="1">PS312</strain>
    </source>
</reference>
<proteinExistence type="predicted"/>
<evidence type="ECO:0000313" key="1">
    <source>
        <dbReference type="EnsemblMetazoa" id="PPA40153.1"/>
    </source>
</evidence>
<dbReference type="Proteomes" id="UP000005239">
    <property type="component" value="Unassembled WGS sequence"/>
</dbReference>
<dbReference type="InterPro" id="IPR038479">
    <property type="entry name" value="Transthyretin-like_sf"/>
</dbReference>
<dbReference type="EnsemblMetazoa" id="PPA40153.1">
    <property type="protein sequence ID" value="PPA40153.1"/>
    <property type="gene ID" value="WBGene00278522"/>
</dbReference>
<dbReference type="AlphaFoldDB" id="A0A2A6C541"/>
<protein>
    <submittedName>
        <fullName evidence="1">Uncharacterized protein</fullName>
    </submittedName>
</protein>
<evidence type="ECO:0000313" key="2">
    <source>
        <dbReference type="Proteomes" id="UP000005239"/>
    </source>
</evidence>
<organism evidence="1 2">
    <name type="scientific">Pristionchus pacificus</name>
    <name type="common">Parasitic nematode worm</name>
    <dbReference type="NCBI Taxonomy" id="54126"/>
    <lineage>
        <taxon>Eukaryota</taxon>
        <taxon>Metazoa</taxon>
        <taxon>Ecdysozoa</taxon>
        <taxon>Nematoda</taxon>
        <taxon>Chromadorea</taxon>
        <taxon>Rhabditida</taxon>
        <taxon>Rhabditina</taxon>
        <taxon>Diplogasteromorpha</taxon>
        <taxon>Diplogasteroidea</taxon>
        <taxon>Neodiplogasteridae</taxon>
        <taxon>Pristionchus</taxon>
    </lineage>
</organism>
<accession>A0A8R1UVV8</accession>
<sequence length="63" mass="6961">GVSCVHIENGVKFIIKIQNAVVKLIEIDWDFSGDDLKDTQLTDENGLFAVWGVENEVTLPCPS</sequence>
<name>A0A2A6C541_PRIPA</name>